<dbReference type="AlphaFoldDB" id="A0A397TYI7"/>
<dbReference type="PANTHER" id="PTHR46306">
    <property type="entry name" value="BTB/POZ DOMAIN-CONTAINING PROTEIN 9"/>
    <property type="match status" value="1"/>
</dbReference>
<dbReference type="InterPro" id="IPR000210">
    <property type="entry name" value="BTB/POZ_dom"/>
</dbReference>
<dbReference type="SUPFAM" id="SSF54695">
    <property type="entry name" value="POZ domain"/>
    <property type="match status" value="1"/>
</dbReference>
<evidence type="ECO:0000313" key="4">
    <source>
        <dbReference type="Proteomes" id="UP000266673"/>
    </source>
</evidence>
<proteinExistence type="predicted"/>
<sequence length="275" mass="32636">MGEKFFKKLSNNYLELLDDKEDFNVTIKIGESSNATKTCKDNRNMKTINLKHTSTEQFDIIIKYIYGGVISLENQDASFIFDLLIMANEFLLEELTTFLEKHLIEEKSHWLRLHFTQIYQKSFQNNQFQNLQKWCNDFLVKYPTKIFEIFDSEYFTSLQENALLSLIKRDDLQMEEIKVWNYVIKWGVAQNPDLPSSGPENWTSENFLALKIKLQNCLPHIRYFQIPIDDIVDNIEPYQTILERNLWKDIMKRITNPNREISSIILPPRMEPFSA</sequence>
<feature type="domain" description="BACK" evidence="2">
    <location>
        <begin position="127"/>
        <end position="187"/>
    </location>
</feature>
<keyword evidence="4" id="KW-1185">Reference proteome</keyword>
<accession>A0A397TYI7</accession>
<dbReference type="Gene3D" id="3.30.710.10">
    <property type="entry name" value="Potassium Channel Kv1.1, Chain A"/>
    <property type="match status" value="1"/>
</dbReference>
<dbReference type="InterPro" id="IPR011705">
    <property type="entry name" value="BACK"/>
</dbReference>
<evidence type="ECO:0000313" key="3">
    <source>
        <dbReference type="EMBL" id="RIB00213.1"/>
    </source>
</evidence>
<feature type="non-terminal residue" evidence="3">
    <location>
        <position position="275"/>
    </location>
</feature>
<dbReference type="GO" id="GO:0005737">
    <property type="term" value="C:cytoplasm"/>
    <property type="evidence" value="ECO:0007669"/>
    <property type="project" value="TreeGrafter"/>
</dbReference>
<dbReference type="Pfam" id="PF07707">
    <property type="entry name" value="BACK"/>
    <property type="match status" value="1"/>
</dbReference>
<dbReference type="InterPro" id="IPR011333">
    <property type="entry name" value="SKP1/BTB/POZ_sf"/>
</dbReference>
<dbReference type="InterPro" id="IPR052407">
    <property type="entry name" value="BTB_POZ_domain_cont_9"/>
</dbReference>
<protein>
    <recommendedName>
        <fullName evidence="5">BACK domain-containing protein</fullName>
    </recommendedName>
</protein>
<evidence type="ECO:0000259" key="2">
    <source>
        <dbReference type="Pfam" id="PF07707"/>
    </source>
</evidence>
<evidence type="ECO:0000259" key="1">
    <source>
        <dbReference type="Pfam" id="PF00651"/>
    </source>
</evidence>
<feature type="domain" description="BTB" evidence="1">
    <location>
        <begin position="40"/>
        <end position="105"/>
    </location>
</feature>
<dbReference type="EMBL" id="QKWP01004841">
    <property type="protein sequence ID" value="RIB00213.1"/>
    <property type="molecule type" value="Genomic_DNA"/>
</dbReference>
<evidence type="ECO:0008006" key="5">
    <source>
        <dbReference type="Google" id="ProtNLM"/>
    </source>
</evidence>
<dbReference type="Pfam" id="PF00651">
    <property type="entry name" value="BTB"/>
    <property type="match status" value="1"/>
</dbReference>
<comment type="caution">
    <text evidence="3">The sequence shown here is derived from an EMBL/GenBank/DDBJ whole genome shotgun (WGS) entry which is preliminary data.</text>
</comment>
<dbReference type="Gene3D" id="1.25.40.420">
    <property type="match status" value="1"/>
</dbReference>
<dbReference type="Proteomes" id="UP000266673">
    <property type="component" value="Unassembled WGS sequence"/>
</dbReference>
<dbReference type="OrthoDB" id="1893551at2759"/>
<dbReference type="PANTHER" id="PTHR46306:SF1">
    <property type="entry name" value="BTB_POZ DOMAIN-CONTAINING PROTEIN 9"/>
    <property type="match status" value="1"/>
</dbReference>
<reference evidence="3 4" key="1">
    <citation type="submission" date="2018-06" db="EMBL/GenBank/DDBJ databases">
        <title>Comparative genomics reveals the genomic features of Rhizophagus irregularis, R. cerebriforme, R. diaphanum and Gigaspora rosea, and their symbiotic lifestyle signature.</title>
        <authorList>
            <person name="Morin E."/>
            <person name="San Clemente H."/>
            <person name="Chen E.C.H."/>
            <person name="De La Providencia I."/>
            <person name="Hainaut M."/>
            <person name="Kuo A."/>
            <person name="Kohler A."/>
            <person name="Murat C."/>
            <person name="Tang N."/>
            <person name="Roy S."/>
            <person name="Loubradou J."/>
            <person name="Henrissat B."/>
            <person name="Grigoriev I.V."/>
            <person name="Corradi N."/>
            <person name="Roux C."/>
            <person name="Martin F.M."/>
        </authorList>
    </citation>
    <scope>NUCLEOTIDE SEQUENCE [LARGE SCALE GENOMIC DNA]</scope>
    <source>
        <strain evidence="3 4">DAOM 194757</strain>
    </source>
</reference>
<organism evidence="3 4">
    <name type="scientific">Gigaspora rosea</name>
    <dbReference type="NCBI Taxonomy" id="44941"/>
    <lineage>
        <taxon>Eukaryota</taxon>
        <taxon>Fungi</taxon>
        <taxon>Fungi incertae sedis</taxon>
        <taxon>Mucoromycota</taxon>
        <taxon>Glomeromycotina</taxon>
        <taxon>Glomeromycetes</taxon>
        <taxon>Diversisporales</taxon>
        <taxon>Gigasporaceae</taxon>
        <taxon>Gigaspora</taxon>
    </lineage>
</organism>
<gene>
    <name evidence="3" type="ORF">C2G38_2051810</name>
</gene>
<name>A0A397TYI7_9GLOM</name>